<gene>
    <name evidence="1" type="ORF">X975_13596</name>
</gene>
<organism evidence="1 2">
    <name type="scientific">Stegodyphus mimosarum</name>
    <name type="common">African social velvet spider</name>
    <dbReference type="NCBI Taxonomy" id="407821"/>
    <lineage>
        <taxon>Eukaryota</taxon>
        <taxon>Metazoa</taxon>
        <taxon>Ecdysozoa</taxon>
        <taxon>Arthropoda</taxon>
        <taxon>Chelicerata</taxon>
        <taxon>Arachnida</taxon>
        <taxon>Araneae</taxon>
        <taxon>Araneomorphae</taxon>
        <taxon>Entelegynae</taxon>
        <taxon>Eresoidea</taxon>
        <taxon>Eresidae</taxon>
        <taxon>Stegodyphus</taxon>
    </lineage>
</organism>
<keyword evidence="2" id="KW-1185">Reference proteome</keyword>
<accession>A0A087V1A9</accession>
<dbReference type="AlphaFoldDB" id="A0A087V1A9"/>
<dbReference type="EMBL" id="KL820413">
    <property type="protein sequence ID" value="KFM83398.1"/>
    <property type="molecule type" value="Genomic_DNA"/>
</dbReference>
<reference evidence="1 2" key="1">
    <citation type="submission" date="2013-11" db="EMBL/GenBank/DDBJ databases">
        <title>Genome sequencing of Stegodyphus mimosarum.</title>
        <authorList>
            <person name="Bechsgaard J."/>
        </authorList>
    </citation>
    <scope>NUCLEOTIDE SEQUENCE [LARGE SCALE GENOMIC DNA]</scope>
</reference>
<proteinExistence type="predicted"/>
<evidence type="ECO:0000313" key="1">
    <source>
        <dbReference type="EMBL" id="KFM83398.1"/>
    </source>
</evidence>
<dbReference type="Proteomes" id="UP000054359">
    <property type="component" value="Unassembled WGS sequence"/>
</dbReference>
<evidence type="ECO:0000313" key="2">
    <source>
        <dbReference type="Proteomes" id="UP000054359"/>
    </source>
</evidence>
<name>A0A087V1A9_STEMI</name>
<feature type="non-terminal residue" evidence="1">
    <location>
        <position position="36"/>
    </location>
</feature>
<sequence>MKAHCHWLLGVTSLWSPLVWPSRKVTIRVEAKETAV</sequence>
<protein>
    <submittedName>
        <fullName evidence="1">Uncharacterized protein</fullName>
    </submittedName>
</protein>